<dbReference type="Proteomes" id="UP000499080">
    <property type="component" value="Unassembled WGS sequence"/>
</dbReference>
<dbReference type="EMBL" id="BGPR01112768">
    <property type="protein sequence ID" value="GBM96063.1"/>
    <property type="molecule type" value="Genomic_DNA"/>
</dbReference>
<comment type="caution">
    <text evidence="1">The sequence shown here is derived from an EMBL/GenBank/DDBJ whole genome shotgun (WGS) entry which is preliminary data.</text>
</comment>
<dbReference type="EMBL" id="BGPR01111962">
    <property type="protein sequence ID" value="GBM93672.1"/>
    <property type="molecule type" value="Genomic_DNA"/>
</dbReference>
<accession>A0A4Y2JWL5</accession>
<feature type="non-terminal residue" evidence="1">
    <location>
        <position position="38"/>
    </location>
</feature>
<protein>
    <submittedName>
        <fullName evidence="1">Uncharacterized protein</fullName>
    </submittedName>
</protein>
<evidence type="ECO:0000313" key="1">
    <source>
        <dbReference type="EMBL" id="GBM93672.1"/>
    </source>
</evidence>
<evidence type="ECO:0000313" key="2">
    <source>
        <dbReference type="EMBL" id="GBM93683.1"/>
    </source>
</evidence>
<evidence type="ECO:0000313" key="4">
    <source>
        <dbReference type="EMBL" id="GBM96063.1"/>
    </source>
</evidence>
<dbReference type="EMBL" id="BGPR01112767">
    <property type="protein sequence ID" value="GBM96058.1"/>
    <property type="molecule type" value="Genomic_DNA"/>
</dbReference>
<sequence>MEAPSRAALTGHEERLDWASTSQSEILIDMAKNERTYQ</sequence>
<name>A0A4Y2JWL5_ARAVE</name>
<organism evidence="1 5">
    <name type="scientific">Araneus ventricosus</name>
    <name type="common">Orbweaver spider</name>
    <name type="synonym">Epeira ventricosa</name>
    <dbReference type="NCBI Taxonomy" id="182803"/>
    <lineage>
        <taxon>Eukaryota</taxon>
        <taxon>Metazoa</taxon>
        <taxon>Ecdysozoa</taxon>
        <taxon>Arthropoda</taxon>
        <taxon>Chelicerata</taxon>
        <taxon>Arachnida</taxon>
        <taxon>Araneae</taxon>
        <taxon>Araneomorphae</taxon>
        <taxon>Entelegynae</taxon>
        <taxon>Araneoidea</taxon>
        <taxon>Araneidae</taxon>
        <taxon>Araneus</taxon>
    </lineage>
</organism>
<dbReference type="AlphaFoldDB" id="A0A4Y2JWL5"/>
<dbReference type="EMBL" id="BGPR01111967">
    <property type="protein sequence ID" value="GBM93683.1"/>
    <property type="molecule type" value="Genomic_DNA"/>
</dbReference>
<gene>
    <name evidence="2" type="ORF">AVEN_153970_1</name>
    <name evidence="3" type="ORF">AVEN_51772_1</name>
    <name evidence="4" type="ORF">AVEN_60165_1</name>
    <name evidence="1" type="ORF">AVEN_72638_1</name>
</gene>
<reference evidence="1 5" key="1">
    <citation type="journal article" date="2019" name="Sci. Rep.">
        <title>Orb-weaving spider Araneus ventricosus genome elucidates the spidroin gene catalogue.</title>
        <authorList>
            <person name="Kono N."/>
            <person name="Nakamura H."/>
            <person name="Ohtoshi R."/>
            <person name="Moran D.A.P."/>
            <person name="Shinohara A."/>
            <person name="Yoshida Y."/>
            <person name="Fujiwara M."/>
            <person name="Mori M."/>
            <person name="Tomita M."/>
            <person name="Arakawa K."/>
        </authorList>
    </citation>
    <scope>NUCLEOTIDE SEQUENCE [LARGE SCALE GENOMIC DNA]</scope>
</reference>
<evidence type="ECO:0000313" key="3">
    <source>
        <dbReference type="EMBL" id="GBM96058.1"/>
    </source>
</evidence>
<evidence type="ECO:0000313" key="5">
    <source>
        <dbReference type="Proteomes" id="UP000499080"/>
    </source>
</evidence>
<proteinExistence type="predicted"/>
<keyword evidence="5" id="KW-1185">Reference proteome</keyword>